<dbReference type="Proteomes" id="UP000284250">
    <property type="component" value="Unassembled WGS sequence"/>
</dbReference>
<dbReference type="PANTHER" id="PTHR36437:SF2">
    <property type="entry name" value="GLYOXALASE_BLEOMYCIN RESISTANCE PROTEIN_DIOXYGENASE"/>
    <property type="match status" value="1"/>
</dbReference>
<evidence type="ECO:0000313" key="3">
    <source>
        <dbReference type="Proteomes" id="UP000284250"/>
    </source>
</evidence>
<gene>
    <name evidence="2" type="ORF">D0T11_03100</name>
</gene>
<dbReference type="PANTHER" id="PTHR36437">
    <property type="entry name" value="GLYOXALASE/BLEOMYCIN RESISTANCE PROTEIN/DIOXYGENASE"/>
    <property type="match status" value="1"/>
</dbReference>
<sequence>MNQRIALVTLVVADYDAAIAFYTRQLGFRLVEDTRLSAGKWWVRVATPGPPGVELLLTLAANPEQLAHIGNQTGGRVALFLYTDDLARDYARLRANQVRSVRLPMMEPYGRVLAFADLYGNLWDLLELAQSV</sequence>
<dbReference type="RefSeq" id="WP_119654321.1">
    <property type="nucleotide sequence ID" value="NZ_JBHUOI010000002.1"/>
</dbReference>
<dbReference type="InterPro" id="IPR029068">
    <property type="entry name" value="Glyas_Bleomycin-R_OHBP_Dase"/>
</dbReference>
<dbReference type="SUPFAM" id="SSF54593">
    <property type="entry name" value="Glyoxalase/Bleomycin resistance protein/Dihydroxybiphenyl dioxygenase"/>
    <property type="match status" value="1"/>
</dbReference>
<proteinExistence type="predicted"/>
<keyword evidence="3" id="KW-1185">Reference proteome</keyword>
<feature type="domain" description="VOC" evidence="1">
    <location>
        <begin position="4"/>
        <end position="128"/>
    </location>
</feature>
<evidence type="ECO:0000313" key="2">
    <source>
        <dbReference type="EMBL" id="RIY13439.1"/>
    </source>
</evidence>
<accession>A0A418R7S7</accession>
<dbReference type="InterPro" id="IPR037523">
    <property type="entry name" value="VOC_core"/>
</dbReference>
<reference evidence="2 3" key="1">
    <citation type="submission" date="2019-01" db="EMBL/GenBank/DDBJ databases">
        <title>Hymenobacter humicola sp. nov., isolated from soils in Antarctica.</title>
        <authorList>
            <person name="Sedlacek I."/>
            <person name="Holochova P."/>
            <person name="Kralova S."/>
            <person name="Pantucek R."/>
            <person name="Stankova E."/>
            <person name="Vrbovska V."/>
            <person name="Kristofova L."/>
            <person name="Svec P."/>
            <person name="Busse H.-J."/>
        </authorList>
    </citation>
    <scope>NUCLEOTIDE SEQUENCE [LARGE SCALE GENOMIC DNA]</scope>
    <source>
        <strain evidence="2 3">CCM 8852</strain>
    </source>
</reference>
<dbReference type="InterPro" id="IPR004360">
    <property type="entry name" value="Glyas_Fos-R_dOase_dom"/>
</dbReference>
<comment type="caution">
    <text evidence="2">The sequence shown here is derived from an EMBL/GenBank/DDBJ whole genome shotgun (WGS) entry which is preliminary data.</text>
</comment>
<organism evidence="2 3">
    <name type="scientific">Hymenobacter rubripertinctus</name>
    <dbReference type="NCBI Taxonomy" id="2029981"/>
    <lineage>
        <taxon>Bacteria</taxon>
        <taxon>Pseudomonadati</taxon>
        <taxon>Bacteroidota</taxon>
        <taxon>Cytophagia</taxon>
        <taxon>Cytophagales</taxon>
        <taxon>Hymenobacteraceae</taxon>
        <taxon>Hymenobacter</taxon>
    </lineage>
</organism>
<dbReference type="Pfam" id="PF00903">
    <property type="entry name" value="Glyoxalase"/>
    <property type="match status" value="1"/>
</dbReference>
<evidence type="ECO:0000259" key="1">
    <source>
        <dbReference type="PROSITE" id="PS51819"/>
    </source>
</evidence>
<protein>
    <submittedName>
        <fullName evidence="2">VOC family protein</fullName>
    </submittedName>
</protein>
<dbReference type="Gene3D" id="3.10.180.10">
    <property type="entry name" value="2,3-Dihydroxybiphenyl 1,2-Dioxygenase, domain 1"/>
    <property type="match status" value="1"/>
</dbReference>
<dbReference type="CDD" id="cd07263">
    <property type="entry name" value="VOC_like"/>
    <property type="match status" value="1"/>
</dbReference>
<dbReference type="AlphaFoldDB" id="A0A418R7S7"/>
<dbReference type="OrthoDB" id="9794917at2"/>
<dbReference type="PROSITE" id="PS51819">
    <property type="entry name" value="VOC"/>
    <property type="match status" value="1"/>
</dbReference>
<dbReference type="EMBL" id="QYCN01000003">
    <property type="protein sequence ID" value="RIY13439.1"/>
    <property type="molecule type" value="Genomic_DNA"/>
</dbReference>
<name>A0A418R7S7_9BACT</name>